<dbReference type="EMBL" id="MNCJ02000330">
    <property type="protein sequence ID" value="KAF5766986.1"/>
    <property type="molecule type" value="Genomic_DNA"/>
</dbReference>
<proteinExistence type="predicted"/>
<accession>A0A9K3E6U9</accession>
<protein>
    <submittedName>
        <fullName evidence="1">Uncharacterized protein</fullName>
    </submittedName>
</protein>
<evidence type="ECO:0000313" key="1">
    <source>
        <dbReference type="EMBL" id="KAF5766986.1"/>
    </source>
</evidence>
<organism evidence="1 2">
    <name type="scientific">Helianthus annuus</name>
    <name type="common">Common sunflower</name>
    <dbReference type="NCBI Taxonomy" id="4232"/>
    <lineage>
        <taxon>Eukaryota</taxon>
        <taxon>Viridiplantae</taxon>
        <taxon>Streptophyta</taxon>
        <taxon>Embryophyta</taxon>
        <taxon>Tracheophyta</taxon>
        <taxon>Spermatophyta</taxon>
        <taxon>Magnoliopsida</taxon>
        <taxon>eudicotyledons</taxon>
        <taxon>Gunneridae</taxon>
        <taxon>Pentapetalae</taxon>
        <taxon>asterids</taxon>
        <taxon>campanulids</taxon>
        <taxon>Asterales</taxon>
        <taxon>Asteraceae</taxon>
        <taxon>Asteroideae</taxon>
        <taxon>Heliantheae alliance</taxon>
        <taxon>Heliantheae</taxon>
        <taxon>Helianthus</taxon>
    </lineage>
</organism>
<comment type="caution">
    <text evidence="1">The sequence shown here is derived from an EMBL/GenBank/DDBJ whole genome shotgun (WGS) entry which is preliminary data.</text>
</comment>
<name>A0A9K3E6U9_HELAN</name>
<evidence type="ECO:0000313" key="2">
    <source>
        <dbReference type="Proteomes" id="UP000215914"/>
    </source>
</evidence>
<sequence length="72" mass="9065">MLTWQVEIWSPHQNLTSILLHFSWCYRACHRLDWSGKNGNRMSNGDRRRYRHRWSPKLRKVIRWRRCCTHVW</sequence>
<gene>
    <name evidence="1" type="ORF">HanXRQr2_Chr15g0721931</name>
</gene>
<reference evidence="1" key="1">
    <citation type="journal article" date="2017" name="Nature">
        <title>The sunflower genome provides insights into oil metabolism, flowering and Asterid evolution.</title>
        <authorList>
            <person name="Badouin H."/>
            <person name="Gouzy J."/>
            <person name="Grassa C.J."/>
            <person name="Murat F."/>
            <person name="Staton S.E."/>
            <person name="Cottret L."/>
            <person name="Lelandais-Briere C."/>
            <person name="Owens G.L."/>
            <person name="Carrere S."/>
            <person name="Mayjonade B."/>
            <person name="Legrand L."/>
            <person name="Gill N."/>
            <person name="Kane N.C."/>
            <person name="Bowers J.E."/>
            <person name="Hubner S."/>
            <person name="Bellec A."/>
            <person name="Berard A."/>
            <person name="Berges H."/>
            <person name="Blanchet N."/>
            <person name="Boniface M.C."/>
            <person name="Brunel D."/>
            <person name="Catrice O."/>
            <person name="Chaidir N."/>
            <person name="Claudel C."/>
            <person name="Donnadieu C."/>
            <person name="Faraut T."/>
            <person name="Fievet G."/>
            <person name="Helmstetter N."/>
            <person name="King M."/>
            <person name="Knapp S.J."/>
            <person name="Lai Z."/>
            <person name="Le Paslier M.C."/>
            <person name="Lippi Y."/>
            <person name="Lorenzon L."/>
            <person name="Mandel J.R."/>
            <person name="Marage G."/>
            <person name="Marchand G."/>
            <person name="Marquand E."/>
            <person name="Bret-Mestries E."/>
            <person name="Morien E."/>
            <person name="Nambeesan S."/>
            <person name="Nguyen T."/>
            <person name="Pegot-Espagnet P."/>
            <person name="Pouilly N."/>
            <person name="Raftis F."/>
            <person name="Sallet E."/>
            <person name="Schiex T."/>
            <person name="Thomas J."/>
            <person name="Vandecasteele C."/>
            <person name="Vares D."/>
            <person name="Vear F."/>
            <person name="Vautrin S."/>
            <person name="Crespi M."/>
            <person name="Mangin B."/>
            <person name="Burke J.M."/>
            <person name="Salse J."/>
            <person name="Munos S."/>
            <person name="Vincourt P."/>
            <person name="Rieseberg L.H."/>
            <person name="Langlade N.B."/>
        </authorList>
    </citation>
    <scope>NUCLEOTIDE SEQUENCE</scope>
    <source>
        <tissue evidence="1">Leaves</tissue>
    </source>
</reference>
<reference evidence="1" key="2">
    <citation type="submission" date="2020-06" db="EMBL/GenBank/DDBJ databases">
        <title>Helianthus annuus Genome sequencing and assembly Release 2.</title>
        <authorList>
            <person name="Gouzy J."/>
            <person name="Langlade N."/>
            <person name="Munos S."/>
        </authorList>
    </citation>
    <scope>NUCLEOTIDE SEQUENCE</scope>
    <source>
        <tissue evidence="1">Leaves</tissue>
    </source>
</reference>
<dbReference type="AlphaFoldDB" id="A0A9K3E6U9"/>
<dbReference type="Proteomes" id="UP000215914">
    <property type="component" value="Unassembled WGS sequence"/>
</dbReference>
<keyword evidence="2" id="KW-1185">Reference proteome</keyword>
<dbReference type="Gramene" id="mRNA:HanXRQr2_Chr15g0721931">
    <property type="protein sequence ID" value="mRNA:HanXRQr2_Chr15g0721931"/>
    <property type="gene ID" value="HanXRQr2_Chr15g0721931"/>
</dbReference>